<protein>
    <submittedName>
        <fullName evidence="1">Metallopeptidase family protein</fullName>
    </submittedName>
</protein>
<dbReference type="InterPro" id="IPR010428">
    <property type="entry name" value="Zincin_1"/>
</dbReference>
<comment type="caution">
    <text evidence="1">The sequence shown here is derived from an EMBL/GenBank/DDBJ whole genome shotgun (WGS) entry which is preliminary data.</text>
</comment>
<keyword evidence="2" id="KW-1185">Reference proteome</keyword>
<organism evidence="1 2">
    <name type="scientific">Candidatus Acidiferrum panamense</name>
    <dbReference type="NCBI Taxonomy" id="2741543"/>
    <lineage>
        <taxon>Bacteria</taxon>
        <taxon>Pseudomonadati</taxon>
        <taxon>Acidobacteriota</taxon>
        <taxon>Terriglobia</taxon>
        <taxon>Candidatus Acidiferrales</taxon>
        <taxon>Candidatus Acidiferrum</taxon>
    </lineage>
</organism>
<evidence type="ECO:0000313" key="1">
    <source>
        <dbReference type="EMBL" id="MBA0086452.1"/>
    </source>
</evidence>
<dbReference type="InterPro" id="IPR038555">
    <property type="entry name" value="Zincin_1_sf"/>
</dbReference>
<name>A0A7V8NS17_9BACT</name>
<gene>
    <name evidence="1" type="ORF">HRJ53_15840</name>
</gene>
<proteinExistence type="predicted"/>
<dbReference type="Proteomes" id="UP000567293">
    <property type="component" value="Unassembled WGS sequence"/>
</dbReference>
<dbReference type="EMBL" id="JACDQQ010001521">
    <property type="protein sequence ID" value="MBA0086452.1"/>
    <property type="molecule type" value="Genomic_DNA"/>
</dbReference>
<dbReference type="CDD" id="cd12952">
    <property type="entry name" value="MMP_ACEL2062"/>
    <property type="match status" value="1"/>
</dbReference>
<dbReference type="Pfam" id="PF06262">
    <property type="entry name" value="Zincin_1"/>
    <property type="match status" value="1"/>
</dbReference>
<dbReference type="SUPFAM" id="SSF55486">
    <property type="entry name" value="Metalloproteases ('zincins'), catalytic domain"/>
    <property type="match status" value="1"/>
</dbReference>
<accession>A0A7V8NS17</accession>
<evidence type="ECO:0000313" key="2">
    <source>
        <dbReference type="Proteomes" id="UP000567293"/>
    </source>
</evidence>
<dbReference type="Gene3D" id="3.30.2010.20">
    <property type="match status" value="1"/>
</dbReference>
<dbReference type="AlphaFoldDB" id="A0A7V8NS17"/>
<sequence>MDSDAFDRLVSAAFARIPGRFRRRLKNVAVLVEPEPSPAQLRRGRVSRGGTLLGLYEGRPLTTRSVFEPFAMPDRITIFQGPHERLARSPEHLVRLVEDTIWHEVAHYFGMTESQVRAAERERGTKIRR</sequence>
<reference evidence="1" key="1">
    <citation type="submission" date="2020-06" db="EMBL/GenBank/DDBJ databases">
        <title>Legume-microbial interactions unlock mineral nutrients during tropical forest succession.</title>
        <authorList>
            <person name="Epihov D.Z."/>
        </authorList>
    </citation>
    <scope>NUCLEOTIDE SEQUENCE [LARGE SCALE GENOMIC DNA]</scope>
    <source>
        <strain evidence="1">Pan2503</strain>
    </source>
</reference>